<feature type="compositionally biased region" description="Low complexity" evidence="1">
    <location>
        <begin position="124"/>
        <end position="136"/>
    </location>
</feature>
<dbReference type="InterPro" id="IPR016181">
    <property type="entry name" value="Acyl_CoA_acyltransferase"/>
</dbReference>
<dbReference type="PANTHER" id="PTHR42791:SF2">
    <property type="entry name" value="N-ACETYLTRANSFERASE DOMAIN-CONTAINING PROTEIN"/>
    <property type="match status" value="1"/>
</dbReference>
<name>A0ABR3WY03_9PEZI</name>
<reference evidence="2 3" key="1">
    <citation type="journal article" date="2024" name="IMA Fungus">
        <title>IMA Genome - F19 : A genome assembly and annotation guide to empower mycologists, including annotated draft genome sequences of Ceratocystis pirilliformis, Diaporthe australafricana, Fusarium ophioides, Paecilomyces lecythidis, and Sporothrix stenoceras.</title>
        <authorList>
            <person name="Aylward J."/>
            <person name="Wilson A.M."/>
            <person name="Visagie C.M."/>
            <person name="Spraker J."/>
            <person name="Barnes I."/>
            <person name="Buitendag C."/>
            <person name="Ceriani C."/>
            <person name="Del Mar Angel L."/>
            <person name="du Plessis D."/>
            <person name="Fuchs T."/>
            <person name="Gasser K."/>
            <person name="Kramer D."/>
            <person name="Li W."/>
            <person name="Munsamy K."/>
            <person name="Piso A."/>
            <person name="Price J.L."/>
            <person name="Sonnekus B."/>
            <person name="Thomas C."/>
            <person name="van der Nest A."/>
            <person name="van Dijk A."/>
            <person name="van Heerden A."/>
            <person name="van Vuuren N."/>
            <person name="Yilmaz N."/>
            <person name="Duong T.A."/>
            <person name="van der Merwe N.A."/>
            <person name="Wingfield M.J."/>
            <person name="Wingfield B.D."/>
        </authorList>
    </citation>
    <scope>NUCLEOTIDE SEQUENCE [LARGE SCALE GENOMIC DNA]</scope>
    <source>
        <strain evidence="2 3">CMW 18300</strain>
    </source>
</reference>
<keyword evidence="3" id="KW-1185">Reference proteome</keyword>
<evidence type="ECO:0000313" key="3">
    <source>
        <dbReference type="Proteomes" id="UP001583177"/>
    </source>
</evidence>
<evidence type="ECO:0000256" key="1">
    <source>
        <dbReference type="SAM" id="MobiDB-lite"/>
    </source>
</evidence>
<dbReference type="PANTHER" id="PTHR42791">
    <property type="entry name" value="GNAT FAMILY ACETYLTRANSFERASE"/>
    <property type="match status" value="1"/>
</dbReference>
<accession>A0ABR3WY03</accession>
<feature type="region of interest" description="Disordered" evidence="1">
    <location>
        <begin position="119"/>
        <end position="147"/>
    </location>
</feature>
<dbReference type="InterPro" id="IPR052523">
    <property type="entry name" value="Trichothecene_AcTrans"/>
</dbReference>
<protein>
    <recommendedName>
        <fullName evidence="4">N-acetyltransferase domain-containing protein</fullName>
    </recommendedName>
</protein>
<evidence type="ECO:0008006" key="4">
    <source>
        <dbReference type="Google" id="ProtNLM"/>
    </source>
</evidence>
<evidence type="ECO:0000313" key="2">
    <source>
        <dbReference type="EMBL" id="KAL1868532.1"/>
    </source>
</evidence>
<comment type="caution">
    <text evidence="2">The sequence shown here is derived from an EMBL/GenBank/DDBJ whole genome shotgun (WGS) entry which is preliminary data.</text>
</comment>
<proteinExistence type="predicted"/>
<dbReference type="Proteomes" id="UP001583177">
    <property type="component" value="Unassembled WGS sequence"/>
</dbReference>
<dbReference type="EMBL" id="JAWRVE010000045">
    <property type="protein sequence ID" value="KAL1868532.1"/>
    <property type="molecule type" value="Genomic_DNA"/>
</dbReference>
<sequence length="262" mass="29019">MALPFPIPASLSPAFTMSHATEADADSLAEIYYTAFETDPGNTYWWPADKEPMMEWTVRRTRNKMRDRTMRHFKVTDDQTGDVVAFARWDIPHGSTKFGEWLGGDEQLDVSALVGSEGEAVRQPAATSPAAAAPAPLTGGSDKPAMDIPPGADAELCRDFFDGLSRMSSKWMTQDMLSLSLIATSTKYFKRGAAKALILPMLEIADAEGVKAYLEATPAGNPVYEKMDFREVDSLEFNLDELTKDHHGIYRLCIMIREPSKQ</sequence>
<gene>
    <name evidence="2" type="ORF">Daus18300_005966</name>
</gene>
<dbReference type="Gene3D" id="3.40.630.30">
    <property type="match status" value="1"/>
</dbReference>
<organism evidence="2 3">
    <name type="scientific">Diaporthe australafricana</name>
    <dbReference type="NCBI Taxonomy" id="127596"/>
    <lineage>
        <taxon>Eukaryota</taxon>
        <taxon>Fungi</taxon>
        <taxon>Dikarya</taxon>
        <taxon>Ascomycota</taxon>
        <taxon>Pezizomycotina</taxon>
        <taxon>Sordariomycetes</taxon>
        <taxon>Sordariomycetidae</taxon>
        <taxon>Diaporthales</taxon>
        <taxon>Diaporthaceae</taxon>
        <taxon>Diaporthe</taxon>
    </lineage>
</organism>
<dbReference type="SUPFAM" id="SSF55729">
    <property type="entry name" value="Acyl-CoA N-acyltransferases (Nat)"/>
    <property type="match status" value="1"/>
</dbReference>